<dbReference type="EMBL" id="ON529857">
    <property type="protein sequence ID" value="USN15169.1"/>
    <property type="molecule type" value="Genomic_DNA"/>
</dbReference>
<evidence type="ECO:0000313" key="2">
    <source>
        <dbReference type="Proteomes" id="UP001056576"/>
    </source>
</evidence>
<organism evidence="1 2">
    <name type="scientific">Brevundimonas phage vB_BpoS-Kikimora</name>
    <dbReference type="NCBI Taxonomy" id="2948601"/>
    <lineage>
        <taxon>Viruses</taxon>
        <taxon>Duplodnaviria</taxon>
        <taxon>Heunggongvirae</taxon>
        <taxon>Uroviricota</taxon>
        <taxon>Caudoviricetes</taxon>
        <taxon>Jeanschmidtviridae</taxon>
        <taxon>Kikimoravirus</taxon>
        <taxon>Kikimoravirus kikimora</taxon>
    </lineage>
</organism>
<proteinExistence type="predicted"/>
<evidence type="ECO:0000313" key="1">
    <source>
        <dbReference type="EMBL" id="USN15169.1"/>
    </source>
</evidence>
<name>A0A9E7MS96_9CAUD</name>
<dbReference type="Proteomes" id="UP001056576">
    <property type="component" value="Segment"/>
</dbReference>
<protein>
    <submittedName>
        <fullName evidence="1">Uncharacterized protein</fullName>
    </submittedName>
</protein>
<gene>
    <name evidence="1" type="ORF">KIKIMORA_00220</name>
</gene>
<reference evidence="1 2" key="1">
    <citation type="submission" date="2022-05" db="EMBL/GenBank/DDBJ databases">
        <authorList>
            <person name="Friedrich I."/>
            <person name="Poehlein A."/>
            <person name="Schneider D."/>
            <person name="Hertel R."/>
            <person name="Daniel R."/>
        </authorList>
    </citation>
    <scope>NUCLEOTIDE SEQUENCE [LARGE SCALE GENOMIC DNA]</scope>
</reference>
<sequence length="148" mass="16794">MTILIWKADHANEAVGYAMGPDGNASHTVFDIQLSAGKLMVYDYVNSSAFKTDHLRTVEQAKIACEIRYRWWLEQMGLIALSALDEEQVSENISTGYWRTRLQINDGVKLNARRLDRALTSLIEAGRIEFKVSVIDGKSEPVYRRPMS</sequence>
<keyword evidence="2" id="KW-1185">Reference proteome</keyword>
<accession>A0A9E7MS96</accession>